<dbReference type="GO" id="GO:0035529">
    <property type="term" value="F:NADH pyrophosphatase activity"/>
    <property type="evidence" value="ECO:0007669"/>
    <property type="project" value="TreeGrafter"/>
</dbReference>
<dbReference type="GO" id="GO:0047631">
    <property type="term" value="F:ADP-ribose diphosphatase activity"/>
    <property type="evidence" value="ECO:0007669"/>
    <property type="project" value="TreeGrafter"/>
</dbReference>
<dbReference type="Proteomes" id="UP000290657">
    <property type="component" value="Unassembled WGS sequence"/>
</dbReference>
<organism evidence="4 5">
    <name type="scientific">Candidatus Marinarcus aquaticus</name>
    <dbReference type="NCBI Taxonomy" id="2044504"/>
    <lineage>
        <taxon>Bacteria</taxon>
        <taxon>Pseudomonadati</taxon>
        <taxon>Campylobacterota</taxon>
        <taxon>Epsilonproteobacteria</taxon>
        <taxon>Campylobacterales</taxon>
        <taxon>Arcobacteraceae</taxon>
        <taxon>Candidatus Marinarcus</taxon>
    </lineage>
</organism>
<keyword evidence="5" id="KW-1185">Reference proteome</keyword>
<evidence type="ECO:0000313" key="5">
    <source>
        <dbReference type="Proteomes" id="UP000290657"/>
    </source>
</evidence>
<reference evidence="4 5" key="1">
    <citation type="submission" date="2017-10" db="EMBL/GenBank/DDBJ databases">
        <title>Genomics of the genus Arcobacter.</title>
        <authorList>
            <person name="Perez-Cataluna A."/>
            <person name="Figueras M.J."/>
        </authorList>
    </citation>
    <scope>NUCLEOTIDE SEQUENCE [LARGE SCALE GENOMIC DNA]</scope>
    <source>
        <strain evidence="4 5">CECT 8987</strain>
    </source>
</reference>
<dbReference type="AlphaFoldDB" id="A0A4Q0XRZ2"/>
<comment type="caution">
    <text evidence="4">The sequence shown here is derived from an EMBL/GenBank/DDBJ whole genome shotgun (WGS) entry which is preliminary data.</text>
</comment>
<dbReference type="GO" id="GO:0051287">
    <property type="term" value="F:NAD binding"/>
    <property type="evidence" value="ECO:0007669"/>
    <property type="project" value="TreeGrafter"/>
</dbReference>
<dbReference type="InterPro" id="IPR020476">
    <property type="entry name" value="Nudix_hydrolase"/>
</dbReference>
<dbReference type="InterPro" id="IPR040618">
    <property type="entry name" value="Pre-Nudix"/>
</dbReference>
<dbReference type="Pfam" id="PF18290">
    <property type="entry name" value="Nudix_hydro"/>
    <property type="match status" value="1"/>
</dbReference>
<dbReference type="CDD" id="cd04670">
    <property type="entry name" value="NUDIX_ASFGF2_Nudt6"/>
    <property type="match status" value="1"/>
</dbReference>
<protein>
    <submittedName>
        <fullName evidence="4">DNA mismatch repair protein MutT</fullName>
    </submittedName>
</protein>
<dbReference type="PROSITE" id="PS00893">
    <property type="entry name" value="NUDIX_BOX"/>
    <property type="match status" value="1"/>
</dbReference>
<sequence>MEYFTESIGCFEVVFDPYNGVTVKSESIPNNKEQFEKNLQQLIQQLKEGKRNLLWIYLDIEHSYLIPYLSMHGFTFHTCQTTRLLMVKKIANNPIIPTASNHTLGVGVVVLNDANEVLVIQERISKTTYKLPGGHIDDGEMISTAVAREVKEETGVDVVFDSIISLGHFYPHQFDKSNLYIICKATPLSAEINISDTAEIVDAKWVDVQEYLNDDEVLEYNKELISLALNTKGLKPFDLESLKKIPKTYELFKLDKITQMSY</sequence>
<dbReference type="InterPro" id="IPR020084">
    <property type="entry name" value="NUDIX_hydrolase_CS"/>
</dbReference>
<evidence type="ECO:0000256" key="2">
    <source>
        <dbReference type="RuleBase" id="RU003476"/>
    </source>
</evidence>
<dbReference type="SUPFAM" id="SSF55811">
    <property type="entry name" value="Nudix"/>
    <property type="match status" value="1"/>
</dbReference>
<dbReference type="OrthoDB" id="5348044at2"/>
<evidence type="ECO:0000313" key="4">
    <source>
        <dbReference type="EMBL" id="RXJ56478.1"/>
    </source>
</evidence>
<dbReference type="InterPro" id="IPR003293">
    <property type="entry name" value="Nudix_hydrolase6-like"/>
</dbReference>
<dbReference type="PROSITE" id="PS51462">
    <property type="entry name" value="NUDIX"/>
    <property type="match status" value="1"/>
</dbReference>
<name>A0A4Q0XRZ2_9BACT</name>
<evidence type="ECO:0000259" key="3">
    <source>
        <dbReference type="PROSITE" id="PS51462"/>
    </source>
</evidence>
<dbReference type="EMBL" id="PDKN01000005">
    <property type="protein sequence ID" value="RXJ56478.1"/>
    <property type="molecule type" value="Genomic_DNA"/>
</dbReference>
<proteinExistence type="inferred from homology"/>
<dbReference type="Gene3D" id="3.90.79.10">
    <property type="entry name" value="Nucleoside Triphosphate Pyrophosphohydrolase"/>
    <property type="match status" value="1"/>
</dbReference>
<dbReference type="Gene3D" id="3.40.630.30">
    <property type="match status" value="1"/>
</dbReference>
<dbReference type="RefSeq" id="WP_128996454.1">
    <property type="nucleotide sequence ID" value="NZ_PDKN01000005.1"/>
</dbReference>
<feature type="domain" description="Nudix hydrolase" evidence="3">
    <location>
        <begin position="101"/>
        <end position="231"/>
    </location>
</feature>
<dbReference type="PANTHER" id="PTHR13994:SF13">
    <property type="entry name" value="FI03680P"/>
    <property type="match status" value="1"/>
</dbReference>
<keyword evidence="1 2" id="KW-0378">Hydrolase</keyword>
<dbReference type="InterPro" id="IPR000086">
    <property type="entry name" value="NUDIX_hydrolase_dom"/>
</dbReference>
<dbReference type="InterPro" id="IPR015797">
    <property type="entry name" value="NUDIX_hydrolase-like_dom_sf"/>
</dbReference>
<dbReference type="Pfam" id="PF00293">
    <property type="entry name" value="NUDIX"/>
    <property type="match status" value="1"/>
</dbReference>
<comment type="similarity">
    <text evidence="2">Belongs to the Nudix hydrolase family.</text>
</comment>
<gene>
    <name evidence="4" type="ORF">CRV04_08685</name>
</gene>
<accession>A0A4Q0XRZ2</accession>
<evidence type="ECO:0000256" key="1">
    <source>
        <dbReference type="ARBA" id="ARBA00022801"/>
    </source>
</evidence>
<dbReference type="PRINTS" id="PR00502">
    <property type="entry name" value="NUDIXFAMILY"/>
</dbReference>
<dbReference type="PANTHER" id="PTHR13994">
    <property type="entry name" value="NUDIX HYDROLASE RELATED"/>
    <property type="match status" value="1"/>
</dbReference>